<organism evidence="1 2">
    <name type="scientific">Leptospira santarosai</name>
    <dbReference type="NCBI Taxonomy" id="28183"/>
    <lineage>
        <taxon>Bacteria</taxon>
        <taxon>Pseudomonadati</taxon>
        <taxon>Spirochaetota</taxon>
        <taxon>Spirochaetia</taxon>
        <taxon>Leptospirales</taxon>
        <taxon>Leptospiraceae</taxon>
        <taxon>Leptospira</taxon>
    </lineage>
</organism>
<dbReference type="NCBIfam" id="NF047754">
    <property type="entry name" value="LRR20_Nterm"/>
    <property type="match status" value="1"/>
</dbReference>
<gene>
    <name evidence="1" type="ORF">XB16_3094</name>
</gene>
<dbReference type="SUPFAM" id="SSF52058">
    <property type="entry name" value="L domain-like"/>
    <property type="match status" value="1"/>
</dbReference>
<evidence type="ECO:0000313" key="1">
    <source>
        <dbReference type="EMBL" id="AVQ13393.1"/>
    </source>
</evidence>
<proteinExistence type="predicted"/>
<dbReference type="EMBL" id="CP027843">
    <property type="protein sequence ID" value="AVQ13393.1"/>
    <property type="molecule type" value="Genomic_DNA"/>
</dbReference>
<dbReference type="InterPro" id="IPR032675">
    <property type="entry name" value="LRR_dom_sf"/>
</dbReference>
<accession>A0A2P1QWV4</accession>
<sequence length="87" mass="10109">MMTMSHSPTKHFRKKGIILSIILLYCYCFGNLKVQEKGTYNDLAKALQNPKDVRILDLRGRELATLPKEIGQLKNLQELDLSYNQLW</sequence>
<reference evidence="1 2" key="1">
    <citation type="journal article" date="2015" name="Genome Announc.">
        <title>Draft Genome Sequences of Leptospira santarosai Strains U160, U164, and U233, Isolated from Asymptomatic Cattle.</title>
        <authorList>
            <person name="Kremer F.S."/>
            <person name="Eslabao M.R."/>
            <person name="Provisor M."/>
            <person name="Woloski R.D."/>
            <person name="Ramires O.V."/>
            <person name="Moreno L.Z."/>
            <person name="Moreno A.M."/>
            <person name="Hamond C."/>
            <person name="Lilenbaum W."/>
            <person name="Dellagostin O.A."/>
        </authorList>
    </citation>
    <scope>NUCLEOTIDE SEQUENCE [LARGE SCALE GENOMIC DNA]</scope>
    <source>
        <strain evidence="1 2">U160</strain>
    </source>
</reference>
<protein>
    <submittedName>
        <fullName evidence="1">Leucine rich repeat protein</fullName>
    </submittedName>
</protein>
<evidence type="ECO:0000313" key="2">
    <source>
        <dbReference type="Proteomes" id="UP000033961"/>
    </source>
</evidence>
<dbReference type="AlphaFoldDB" id="A0A2P1QWV4"/>
<dbReference type="Gene3D" id="3.80.10.10">
    <property type="entry name" value="Ribonuclease Inhibitor"/>
    <property type="match status" value="1"/>
</dbReference>
<name>A0A2P1QWV4_9LEPT</name>
<dbReference type="Proteomes" id="UP000033961">
    <property type="component" value="Chromosome I"/>
</dbReference>